<comment type="caution">
    <text evidence="2">The sequence shown here is derived from an EMBL/GenBank/DDBJ whole genome shotgun (WGS) entry which is preliminary data.</text>
</comment>
<dbReference type="Proteomes" id="UP000697107">
    <property type="component" value="Unassembled WGS sequence"/>
</dbReference>
<evidence type="ECO:0000313" key="3">
    <source>
        <dbReference type="Proteomes" id="UP000697107"/>
    </source>
</evidence>
<dbReference type="InterPro" id="IPR014710">
    <property type="entry name" value="RmlC-like_jellyroll"/>
</dbReference>
<dbReference type="EMBL" id="RCML01000123">
    <property type="protein sequence ID" value="KAG2990065.1"/>
    <property type="molecule type" value="Genomic_DNA"/>
</dbReference>
<evidence type="ECO:0000313" key="1">
    <source>
        <dbReference type="EMBL" id="KAG2860136.1"/>
    </source>
</evidence>
<dbReference type="VEuPathDB" id="FungiDB:PC110_g13058"/>
<gene>
    <name evidence="1" type="ORF">PC113_g8340</name>
    <name evidence="2" type="ORF">PC118_g5842</name>
</gene>
<proteinExistence type="predicted"/>
<dbReference type="EMBL" id="RCMG01000193">
    <property type="protein sequence ID" value="KAG2860136.1"/>
    <property type="molecule type" value="Genomic_DNA"/>
</dbReference>
<dbReference type="Proteomes" id="UP000735874">
    <property type="component" value="Unassembled WGS sequence"/>
</dbReference>
<sequence>MIAMNAQVPTQNPGKSDVDYVLVDFEPLHKQRWRSETVRLVCVQFPPHTQSLWHKHLNYGIYVVMAPLNVTEQPYGQEPRPLVQDKGSVFCRDHTKDKLLHVITSHETPLFIVEVELLKKKEDIMPHDQVALHSSTGVELLNNEPECRVYRLTLQNDTNEDQTTNEISFNLPTGAVLVVLDDCEVEVTNASEDPNVDTERTLLLKVADDVQLAAGKFNLKLLSSKTDKTQFILAEIQENELAITDSSPKQSIS</sequence>
<evidence type="ECO:0000313" key="2">
    <source>
        <dbReference type="EMBL" id="KAG2990065.1"/>
    </source>
</evidence>
<dbReference type="AlphaFoldDB" id="A0A8T1GEE9"/>
<dbReference type="Gene3D" id="2.60.120.10">
    <property type="entry name" value="Jelly Rolls"/>
    <property type="match status" value="1"/>
</dbReference>
<organism evidence="2 3">
    <name type="scientific">Phytophthora cactorum</name>
    <dbReference type="NCBI Taxonomy" id="29920"/>
    <lineage>
        <taxon>Eukaryota</taxon>
        <taxon>Sar</taxon>
        <taxon>Stramenopiles</taxon>
        <taxon>Oomycota</taxon>
        <taxon>Peronosporomycetes</taxon>
        <taxon>Peronosporales</taxon>
        <taxon>Peronosporaceae</taxon>
        <taxon>Phytophthora</taxon>
    </lineage>
</organism>
<name>A0A8T1GEE9_9STRA</name>
<accession>A0A8T1GEE9</accession>
<reference evidence="2" key="1">
    <citation type="submission" date="2018-10" db="EMBL/GenBank/DDBJ databases">
        <title>Effector identification in a new, highly contiguous assembly of the strawberry crown rot pathogen Phytophthora cactorum.</title>
        <authorList>
            <person name="Armitage A.D."/>
            <person name="Nellist C.F."/>
            <person name="Bates H."/>
            <person name="Vickerstaff R.J."/>
            <person name="Harrison R.J."/>
        </authorList>
    </citation>
    <scope>NUCLEOTIDE SEQUENCE</scope>
    <source>
        <strain evidence="1">15-7</strain>
        <strain evidence="2">P415</strain>
    </source>
</reference>
<protein>
    <submittedName>
        <fullName evidence="2">Uncharacterized protein</fullName>
    </submittedName>
</protein>